<evidence type="ECO:0008006" key="4">
    <source>
        <dbReference type="Google" id="ProtNLM"/>
    </source>
</evidence>
<evidence type="ECO:0000313" key="3">
    <source>
        <dbReference type="Proteomes" id="UP000478837"/>
    </source>
</evidence>
<evidence type="ECO:0000256" key="1">
    <source>
        <dbReference type="SAM" id="SignalP"/>
    </source>
</evidence>
<evidence type="ECO:0000313" key="2">
    <source>
        <dbReference type="EMBL" id="NDW20534.1"/>
    </source>
</evidence>
<dbReference type="AlphaFoldDB" id="A0A6L9MQK8"/>
<protein>
    <recommendedName>
        <fullName evidence="4">DUF3015 domain-containing protein</fullName>
    </recommendedName>
</protein>
<keyword evidence="1" id="KW-0732">Signal</keyword>
<feature type="signal peptide" evidence="1">
    <location>
        <begin position="1"/>
        <end position="26"/>
    </location>
</feature>
<sequence length="180" mass="21026">MMTNIRQLVPWSVLVLTTVFSTMSFGSTTDSKKIEVIEVTGKRPVSFFKKLVNSAELNFYELYNDITTNRKFKVECKQVARHSFSRIKERKCIPAFADIAMFEQMDLMNSLRAPSEYLGDNSLFLSVQRSRLKGAIDDYSEQQLNNIIEHLKTNPKLLERYNKLVEARNLYQERLELDKK</sequence>
<comment type="caution">
    <text evidence="2">The sequence shown here is derived from an EMBL/GenBank/DDBJ whole genome shotgun (WGS) entry which is preliminary data.</text>
</comment>
<keyword evidence="3" id="KW-1185">Reference proteome</keyword>
<organism evidence="2 3">
    <name type="scientific">Alteromonas hispanica</name>
    <dbReference type="NCBI Taxonomy" id="315421"/>
    <lineage>
        <taxon>Bacteria</taxon>
        <taxon>Pseudomonadati</taxon>
        <taxon>Pseudomonadota</taxon>
        <taxon>Gammaproteobacteria</taxon>
        <taxon>Alteromonadales</taxon>
        <taxon>Alteromonadaceae</taxon>
        <taxon>Alteromonas/Salinimonas group</taxon>
        <taxon>Alteromonas</taxon>
    </lineage>
</organism>
<feature type="chain" id="PRO_5026753901" description="DUF3015 domain-containing protein" evidence="1">
    <location>
        <begin position="27"/>
        <end position="180"/>
    </location>
</feature>
<accession>A0A6L9MQK8</accession>
<dbReference type="RefSeq" id="WP_163110067.1">
    <property type="nucleotide sequence ID" value="NZ_JAAAWP010000002.1"/>
</dbReference>
<dbReference type="Proteomes" id="UP000478837">
    <property type="component" value="Unassembled WGS sequence"/>
</dbReference>
<gene>
    <name evidence="2" type="ORF">GTW09_03245</name>
</gene>
<proteinExistence type="predicted"/>
<name>A0A6L9MQK8_9ALTE</name>
<reference evidence="2 3" key="1">
    <citation type="submission" date="2020-01" db="EMBL/GenBank/DDBJ databases">
        <title>Genomes of bacteria type strains.</title>
        <authorList>
            <person name="Chen J."/>
            <person name="Zhu S."/>
            <person name="Yang J."/>
        </authorList>
    </citation>
    <scope>NUCLEOTIDE SEQUENCE [LARGE SCALE GENOMIC DNA]</scope>
    <source>
        <strain evidence="2 3">LMG 22958</strain>
    </source>
</reference>
<dbReference type="EMBL" id="JAAAWP010000002">
    <property type="protein sequence ID" value="NDW20534.1"/>
    <property type="molecule type" value="Genomic_DNA"/>
</dbReference>